<accession>A0A4Y7PKM1</accession>
<keyword evidence="1" id="KW-1133">Transmembrane helix</keyword>
<evidence type="ECO:0000313" key="3">
    <source>
        <dbReference type="Proteomes" id="UP000294933"/>
    </source>
</evidence>
<keyword evidence="1" id="KW-0812">Transmembrane</keyword>
<dbReference type="Proteomes" id="UP000294933">
    <property type="component" value="Unassembled WGS sequence"/>
</dbReference>
<feature type="transmembrane region" description="Helical" evidence="1">
    <location>
        <begin position="126"/>
        <end position="149"/>
    </location>
</feature>
<dbReference type="VEuPathDB" id="FungiDB:BD410DRAFT_795819"/>
<keyword evidence="1" id="KW-0472">Membrane</keyword>
<gene>
    <name evidence="2" type="ORF">BD410DRAFT_795819</name>
</gene>
<evidence type="ECO:0000256" key="1">
    <source>
        <dbReference type="SAM" id="Phobius"/>
    </source>
</evidence>
<dbReference type="EMBL" id="ML170254">
    <property type="protein sequence ID" value="TDL16013.1"/>
    <property type="molecule type" value="Genomic_DNA"/>
</dbReference>
<keyword evidence="3" id="KW-1185">Reference proteome</keyword>
<protein>
    <submittedName>
        <fullName evidence="2">Uncharacterized protein</fullName>
    </submittedName>
</protein>
<dbReference type="AlphaFoldDB" id="A0A4Y7PKM1"/>
<sequence>MEQPNSQADIERGITPNGMSFTIDVPGRCAQGVTVPNLEEILTISLSRRTAEGSSQRIIAAGALSASICSQLFPNETSSSTCGAIAHTLLLCACIIGIWIAMTHVTRICASDTERPEIWKIGSPGGYYMVLAWISMSFTMIGIVLLAWAIQPVQVAAVVTGVFASLVCIRAVRWGAGCLPDRTVAT</sequence>
<name>A0A4Y7PKM1_9AGAM</name>
<reference evidence="2 3" key="1">
    <citation type="submission" date="2018-06" db="EMBL/GenBank/DDBJ databases">
        <title>A transcriptomic atlas of mushroom development highlights an independent origin of complex multicellularity.</title>
        <authorList>
            <consortium name="DOE Joint Genome Institute"/>
            <person name="Krizsan K."/>
            <person name="Almasi E."/>
            <person name="Merenyi Z."/>
            <person name="Sahu N."/>
            <person name="Viragh M."/>
            <person name="Koszo T."/>
            <person name="Mondo S."/>
            <person name="Kiss B."/>
            <person name="Balint B."/>
            <person name="Kues U."/>
            <person name="Barry K."/>
            <person name="Hegedus J.C."/>
            <person name="Henrissat B."/>
            <person name="Johnson J."/>
            <person name="Lipzen A."/>
            <person name="Ohm R."/>
            <person name="Nagy I."/>
            <person name="Pangilinan J."/>
            <person name="Yan J."/>
            <person name="Xiong Y."/>
            <person name="Grigoriev I.V."/>
            <person name="Hibbett D.S."/>
            <person name="Nagy L.G."/>
        </authorList>
    </citation>
    <scope>NUCLEOTIDE SEQUENCE [LARGE SCALE GENOMIC DNA]</scope>
    <source>
        <strain evidence="2 3">SZMC22713</strain>
    </source>
</reference>
<proteinExistence type="predicted"/>
<evidence type="ECO:0000313" key="2">
    <source>
        <dbReference type="EMBL" id="TDL16013.1"/>
    </source>
</evidence>
<feature type="transmembrane region" description="Helical" evidence="1">
    <location>
        <begin position="85"/>
        <end position="105"/>
    </location>
</feature>
<feature type="transmembrane region" description="Helical" evidence="1">
    <location>
        <begin position="155"/>
        <end position="172"/>
    </location>
</feature>
<organism evidence="2 3">
    <name type="scientific">Rickenella mellea</name>
    <dbReference type="NCBI Taxonomy" id="50990"/>
    <lineage>
        <taxon>Eukaryota</taxon>
        <taxon>Fungi</taxon>
        <taxon>Dikarya</taxon>
        <taxon>Basidiomycota</taxon>
        <taxon>Agaricomycotina</taxon>
        <taxon>Agaricomycetes</taxon>
        <taxon>Hymenochaetales</taxon>
        <taxon>Rickenellaceae</taxon>
        <taxon>Rickenella</taxon>
    </lineage>
</organism>